<accession>A0A6A6GV90</accession>
<evidence type="ECO:0000313" key="2">
    <source>
        <dbReference type="EMBL" id="KAF2229420.1"/>
    </source>
</evidence>
<dbReference type="OrthoDB" id="5395704at2759"/>
<feature type="chain" id="PRO_5025620995" evidence="1">
    <location>
        <begin position="20"/>
        <end position="167"/>
    </location>
</feature>
<gene>
    <name evidence="2" type="ORF">EV356DRAFT_510930</name>
</gene>
<dbReference type="Proteomes" id="UP000800092">
    <property type="component" value="Unassembled WGS sequence"/>
</dbReference>
<organism evidence="2 3">
    <name type="scientific">Viridothelium virens</name>
    <name type="common">Speckled blister lichen</name>
    <name type="synonym">Trypethelium virens</name>
    <dbReference type="NCBI Taxonomy" id="1048519"/>
    <lineage>
        <taxon>Eukaryota</taxon>
        <taxon>Fungi</taxon>
        <taxon>Dikarya</taxon>
        <taxon>Ascomycota</taxon>
        <taxon>Pezizomycotina</taxon>
        <taxon>Dothideomycetes</taxon>
        <taxon>Dothideomycetes incertae sedis</taxon>
        <taxon>Trypetheliales</taxon>
        <taxon>Trypetheliaceae</taxon>
        <taxon>Viridothelium</taxon>
    </lineage>
</organism>
<keyword evidence="1" id="KW-0732">Signal</keyword>
<dbReference type="AlphaFoldDB" id="A0A6A6GV90"/>
<sequence length="167" mass="18271">MRPLYSFLAVLGLLSIGDALPGSVSDFLMVTNIKLRIPPPAQLSCANTTISFTVQDVNPIANCSATCSGTWPVASDQYPTGPYVPCDDAYAWNFANAGYNGPHNFTLQIEHIYEDHSLGPPPYDSRSTFAHTTVNKTSIRCHKQKDGARNCLQPLDLPIKAPIWMES</sequence>
<evidence type="ECO:0000256" key="1">
    <source>
        <dbReference type="SAM" id="SignalP"/>
    </source>
</evidence>
<name>A0A6A6GV90_VIRVR</name>
<reference evidence="2" key="1">
    <citation type="journal article" date="2020" name="Stud. Mycol.">
        <title>101 Dothideomycetes genomes: a test case for predicting lifestyles and emergence of pathogens.</title>
        <authorList>
            <person name="Haridas S."/>
            <person name="Albert R."/>
            <person name="Binder M."/>
            <person name="Bloem J."/>
            <person name="Labutti K."/>
            <person name="Salamov A."/>
            <person name="Andreopoulos B."/>
            <person name="Baker S."/>
            <person name="Barry K."/>
            <person name="Bills G."/>
            <person name="Bluhm B."/>
            <person name="Cannon C."/>
            <person name="Castanera R."/>
            <person name="Culley D."/>
            <person name="Daum C."/>
            <person name="Ezra D."/>
            <person name="Gonzalez J."/>
            <person name="Henrissat B."/>
            <person name="Kuo A."/>
            <person name="Liang C."/>
            <person name="Lipzen A."/>
            <person name="Lutzoni F."/>
            <person name="Magnuson J."/>
            <person name="Mondo S."/>
            <person name="Nolan M."/>
            <person name="Ohm R."/>
            <person name="Pangilinan J."/>
            <person name="Park H.-J."/>
            <person name="Ramirez L."/>
            <person name="Alfaro M."/>
            <person name="Sun H."/>
            <person name="Tritt A."/>
            <person name="Yoshinaga Y."/>
            <person name="Zwiers L.-H."/>
            <person name="Turgeon B."/>
            <person name="Goodwin S."/>
            <person name="Spatafora J."/>
            <person name="Crous P."/>
            <person name="Grigoriev I."/>
        </authorList>
    </citation>
    <scope>NUCLEOTIDE SEQUENCE</scope>
    <source>
        <strain evidence="2">Tuck. ex Michener</strain>
    </source>
</reference>
<evidence type="ECO:0000313" key="3">
    <source>
        <dbReference type="Proteomes" id="UP000800092"/>
    </source>
</evidence>
<protein>
    <submittedName>
        <fullName evidence="2">Uncharacterized protein</fullName>
    </submittedName>
</protein>
<keyword evidence="3" id="KW-1185">Reference proteome</keyword>
<dbReference type="EMBL" id="ML991864">
    <property type="protein sequence ID" value="KAF2229420.1"/>
    <property type="molecule type" value="Genomic_DNA"/>
</dbReference>
<feature type="signal peptide" evidence="1">
    <location>
        <begin position="1"/>
        <end position="19"/>
    </location>
</feature>
<proteinExistence type="predicted"/>